<evidence type="ECO:0000313" key="3">
    <source>
        <dbReference type="Proteomes" id="UP000293142"/>
    </source>
</evidence>
<sequence>MENVKMIWASINEIEPNPNNPRGNMALKTKEMQQIIKSKGWETGITCYEKDSKYIIMSGHRRYYAAKRLKIKELPVILVEAPKTLEEELKRLWSVQGGKEDWTDYEWAKHTYGMWIAWEKCSFEVLSKKMGKSNRWVAERIRIFEYYPHTEIEKGFIRGTLNVKVLYQLIGWLDKLSHHKPSLVALFGSDMIRATLLQKIGSKTVRVVDLKNERFIRESTEEQIKTFLQNSNTKLSDCLMGLDDGNRPSIIKKISSHQATMKNIAASINLLNTGAIKNARETLNQILLIREELLKKQKELRDVL</sequence>
<accession>A0A4Q9DQ49</accession>
<dbReference type="Gene3D" id="3.90.1530.10">
    <property type="entry name" value="Conserved hypothetical protein from pyrococcus furiosus pfu- 392566-001, ParB domain"/>
    <property type="match status" value="1"/>
</dbReference>
<dbReference type="SMART" id="SM00470">
    <property type="entry name" value="ParB"/>
    <property type="match status" value="1"/>
</dbReference>
<dbReference type="Pfam" id="PF02195">
    <property type="entry name" value="ParB_N"/>
    <property type="match status" value="1"/>
</dbReference>
<dbReference type="InterPro" id="IPR036086">
    <property type="entry name" value="ParB/Sulfiredoxin_sf"/>
</dbReference>
<gene>
    <name evidence="2" type="ORF">EYB31_21475</name>
</gene>
<dbReference type="InterPro" id="IPR003115">
    <property type="entry name" value="ParB_N"/>
</dbReference>
<proteinExistence type="predicted"/>
<feature type="domain" description="ParB-like N-terminal" evidence="1">
    <location>
        <begin position="7"/>
        <end position="95"/>
    </location>
</feature>
<comment type="caution">
    <text evidence="2">The sequence shown here is derived from an EMBL/GenBank/DDBJ whole genome shotgun (WGS) entry which is preliminary data.</text>
</comment>
<dbReference type="SUPFAM" id="SSF110849">
    <property type="entry name" value="ParB/Sulfiredoxin"/>
    <property type="match status" value="1"/>
</dbReference>
<dbReference type="PANTHER" id="PTHR33375:SF1">
    <property type="entry name" value="CHROMOSOME-PARTITIONING PROTEIN PARB-RELATED"/>
    <property type="match status" value="1"/>
</dbReference>
<dbReference type="OrthoDB" id="2575857at2"/>
<protein>
    <recommendedName>
        <fullName evidence="1">ParB-like N-terminal domain-containing protein</fullName>
    </recommendedName>
</protein>
<dbReference type="GO" id="GO:0007059">
    <property type="term" value="P:chromosome segregation"/>
    <property type="evidence" value="ECO:0007669"/>
    <property type="project" value="TreeGrafter"/>
</dbReference>
<dbReference type="AlphaFoldDB" id="A0A4Q9DQ49"/>
<evidence type="ECO:0000259" key="1">
    <source>
        <dbReference type="SMART" id="SM00470"/>
    </source>
</evidence>
<reference evidence="2 3" key="1">
    <citation type="submission" date="2019-02" db="EMBL/GenBank/DDBJ databases">
        <title>Paenibacillus sp. nov., isolated from surface-sterilized tissue of Thalictrum simplex L.</title>
        <authorList>
            <person name="Tuo L."/>
        </authorList>
    </citation>
    <scope>NUCLEOTIDE SEQUENCE [LARGE SCALE GENOMIC DNA]</scope>
    <source>
        <strain evidence="2 3">N2SHLJ1</strain>
    </source>
</reference>
<dbReference type="GO" id="GO:0005694">
    <property type="term" value="C:chromosome"/>
    <property type="evidence" value="ECO:0007669"/>
    <property type="project" value="TreeGrafter"/>
</dbReference>
<keyword evidence="3" id="KW-1185">Reference proteome</keyword>
<dbReference type="GO" id="GO:0045881">
    <property type="term" value="P:positive regulation of sporulation resulting in formation of a cellular spore"/>
    <property type="evidence" value="ECO:0007669"/>
    <property type="project" value="TreeGrafter"/>
</dbReference>
<name>A0A4Q9DQ49_9BACL</name>
<organism evidence="2 3">
    <name type="scientific">Paenibacillus thalictri</name>
    <dbReference type="NCBI Taxonomy" id="2527873"/>
    <lineage>
        <taxon>Bacteria</taxon>
        <taxon>Bacillati</taxon>
        <taxon>Bacillota</taxon>
        <taxon>Bacilli</taxon>
        <taxon>Bacillales</taxon>
        <taxon>Paenibacillaceae</taxon>
        <taxon>Paenibacillus</taxon>
    </lineage>
</organism>
<dbReference type="RefSeq" id="WP_131015461.1">
    <property type="nucleotide sequence ID" value="NZ_SIRE01000015.1"/>
</dbReference>
<evidence type="ECO:0000313" key="2">
    <source>
        <dbReference type="EMBL" id="TBL76116.1"/>
    </source>
</evidence>
<dbReference type="InterPro" id="IPR050336">
    <property type="entry name" value="Chromosome_partition/occlusion"/>
</dbReference>
<dbReference type="Proteomes" id="UP000293142">
    <property type="component" value="Unassembled WGS sequence"/>
</dbReference>
<dbReference type="PANTHER" id="PTHR33375">
    <property type="entry name" value="CHROMOSOME-PARTITIONING PROTEIN PARB-RELATED"/>
    <property type="match status" value="1"/>
</dbReference>
<dbReference type="EMBL" id="SIRE01000015">
    <property type="protein sequence ID" value="TBL76116.1"/>
    <property type="molecule type" value="Genomic_DNA"/>
</dbReference>